<evidence type="ECO:0000313" key="3">
    <source>
        <dbReference type="Proteomes" id="UP000245119"/>
    </source>
</evidence>
<feature type="transmembrane region" description="Helical" evidence="1">
    <location>
        <begin position="167"/>
        <end position="190"/>
    </location>
</feature>
<dbReference type="EMBL" id="PZQS01000007">
    <property type="protein sequence ID" value="PVD27160.1"/>
    <property type="molecule type" value="Genomic_DNA"/>
</dbReference>
<reference evidence="2 3" key="1">
    <citation type="submission" date="2018-04" db="EMBL/GenBank/DDBJ databases">
        <title>The genome of golden apple snail Pomacea canaliculata provides insight into stress tolerance and invasive adaptation.</title>
        <authorList>
            <person name="Liu C."/>
            <person name="Liu B."/>
            <person name="Ren Y."/>
            <person name="Zhang Y."/>
            <person name="Wang H."/>
            <person name="Li S."/>
            <person name="Jiang F."/>
            <person name="Yin L."/>
            <person name="Zhang G."/>
            <person name="Qian W."/>
            <person name="Fan W."/>
        </authorList>
    </citation>
    <scope>NUCLEOTIDE SEQUENCE [LARGE SCALE GENOMIC DNA]</scope>
    <source>
        <strain evidence="2">SZHN2017</strain>
        <tissue evidence="2">Muscle</tissue>
    </source>
</reference>
<keyword evidence="1" id="KW-1133">Transmembrane helix</keyword>
<dbReference type="Proteomes" id="UP000245119">
    <property type="component" value="Linkage Group LG7"/>
</dbReference>
<evidence type="ECO:0000256" key="1">
    <source>
        <dbReference type="SAM" id="Phobius"/>
    </source>
</evidence>
<keyword evidence="1" id="KW-0812">Transmembrane</keyword>
<keyword evidence="3" id="KW-1185">Reference proteome</keyword>
<feature type="transmembrane region" description="Helical" evidence="1">
    <location>
        <begin position="516"/>
        <end position="542"/>
    </location>
</feature>
<organism evidence="2 3">
    <name type="scientific">Pomacea canaliculata</name>
    <name type="common">Golden apple snail</name>
    <dbReference type="NCBI Taxonomy" id="400727"/>
    <lineage>
        <taxon>Eukaryota</taxon>
        <taxon>Metazoa</taxon>
        <taxon>Spiralia</taxon>
        <taxon>Lophotrochozoa</taxon>
        <taxon>Mollusca</taxon>
        <taxon>Gastropoda</taxon>
        <taxon>Caenogastropoda</taxon>
        <taxon>Architaenioglossa</taxon>
        <taxon>Ampullarioidea</taxon>
        <taxon>Ampullariidae</taxon>
        <taxon>Pomacea</taxon>
    </lineage>
</organism>
<protein>
    <submittedName>
        <fullName evidence="2">Uncharacterized protein</fullName>
    </submittedName>
</protein>
<comment type="caution">
    <text evidence="2">The sequence shown here is derived from an EMBL/GenBank/DDBJ whole genome shotgun (WGS) entry which is preliminary data.</text>
</comment>
<gene>
    <name evidence="2" type="ORF">C0Q70_12314</name>
</gene>
<proteinExistence type="predicted"/>
<accession>A0A2T7P163</accession>
<name>A0A2T7P163_POMCA</name>
<evidence type="ECO:0000313" key="2">
    <source>
        <dbReference type="EMBL" id="PVD27160.1"/>
    </source>
</evidence>
<keyword evidence="1" id="KW-0472">Membrane</keyword>
<dbReference type="AlphaFoldDB" id="A0A2T7P163"/>
<sequence>MYSSQEGDDNCVPRSVISSFIYFSADAFGVELECPDFFRNGENTVTCRINKTAIREAHCFSMYKSVTFDWTLNDRTTVACLSPDYDPDAQCTTQNDPGSCRCQESNGEILTYKFFFLANRTLDEGGQLECKLCILPENPLPINISRGCRNISFADDSDTPRGDQSNIAAVIAAVVSVAIIVLVIVIIFVITRKKHHCQQTKYKNIKAAVGIKIKIHMALECANMRVSLDEINVIRLSQSYTINTVPSVTAQSKVIIDSTDAFGVELKCPDLFHNGVNTVICRINKTAIREAHCFSKYKSVTFGLTINDRTTVACLSQDYDPDAQCTPQYDPGSCRCQESNGEILTYKFFFLANRTLDEGGQLECKLCILPEKPLPINISRGCRNISFDPPEEVSCEAVYTLGSVNVSCVIGKVYSSRRIYKCRLFQRKNESSTSLQTVEMVTSPTSQKTIKSEVKVSGSCQFSTTLSPEEGCYDLFVSVSPSGRNYSVNFTTSDYCTTTDQSSVSSQQPVMESVEAAAFIVPASVSGIVVLVLILVLILVIIRHVTRKKREG</sequence>